<dbReference type="EMBL" id="SELW01000268">
    <property type="protein sequence ID" value="TID29720.1"/>
    <property type="molecule type" value="Genomic_DNA"/>
</dbReference>
<name>A0A4V4NFX3_9ASCO</name>
<accession>A0A4V4NFX3</accession>
<gene>
    <name evidence="1" type="ORF">CANINC_001699</name>
</gene>
<dbReference type="AlphaFoldDB" id="A0A4V4NFX3"/>
<reference evidence="1 2" key="1">
    <citation type="journal article" date="2019" name="Front. Genet.">
        <title>Whole-Genome Sequencing of the Opportunistic Yeast Pathogen Candida inconspicua Uncovers Its Hybrid Origin.</title>
        <authorList>
            <person name="Mixao V."/>
            <person name="Hansen A.P."/>
            <person name="Saus E."/>
            <person name="Boekhout T."/>
            <person name="Lass-Florl C."/>
            <person name="Gabaldon T."/>
        </authorList>
    </citation>
    <scope>NUCLEOTIDE SEQUENCE [LARGE SCALE GENOMIC DNA]</scope>
    <source>
        <strain evidence="1 2">CBS 180</strain>
    </source>
</reference>
<sequence>MKYSITVSYMEKYGEAFCKQCGCGHERGNHTFDFNTGLVRREAPFRNVREAKLFERIRKRNQEVRFQNKVPKRDDLSFRPNNIHKTNQRFGCVVDIEKRLNVRRTAYASITDATQPEAQTKILRIPTAPRAMLKQQQHRNKLEFYEKEKAMSSEQSSIRENTIVEEHELTESIKTKQNTAVARHELNENKKQNTAVARHELNENKKQNTAVARHELNENTKQNTVLNESTEINQNTVVARHELIESTETKQNTIVEGNELNERKESDSEDDTTYTENEFILDTGCNESVLNDEFLSLVNKTCKKDMTQLTGSGYTAICHEKGITVLPPLKTLQAEVQKLIRELSKRWEKYIVEVEKSDEGIYKLIVNSRGEVTAPKDRKVFADT</sequence>
<evidence type="ECO:0000313" key="2">
    <source>
        <dbReference type="Proteomes" id="UP000307173"/>
    </source>
</evidence>
<keyword evidence="2" id="KW-1185">Reference proteome</keyword>
<protein>
    <submittedName>
        <fullName evidence="1">Uncharacterized protein</fullName>
    </submittedName>
</protein>
<proteinExistence type="predicted"/>
<evidence type="ECO:0000313" key="1">
    <source>
        <dbReference type="EMBL" id="TID29720.1"/>
    </source>
</evidence>
<organism evidence="1 2">
    <name type="scientific">Pichia inconspicua</name>
    <dbReference type="NCBI Taxonomy" id="52247"/>
    <lineage>
        <taxon>Eukaryota</taxon>
        <taxon>Fungi</taxon>
        <taxon>Dikarya</taxon>
        <taxon>Ascomycota</taxon>
        <taxon>Saccharomycotina</taxon>
        <taxon>Pichiomycetes</taxon>
        <taxon>Pichiales</taxon>
        <taxon>Pichiaceae</taxon>
        <taxon>Pichia</taxon>
    </lineage>
</organism>
<comment type="caution">
    <text evidence="1">The sequence shown here is derived from an EMBL/GenBank/DDBJ whole genome shotgun (WGS) entry which is preliminary data.</text>
</comment>
<dbReference type="Proteomes" id="UP000307173">
    <property type="component" value="Unassembled WGS sequence"/>
</dbReference>